<reference evidence="1 2" key="2">
    <citation type="submission" date="2007-09" db="EMBL/GenBank/DDBJ databases">
        <authorList>
            <person name="Fulton L."/>
            <person name="Clifton S."/>
            <person name="Fulton B."/>
            <person name="Xu J."/>
            <person name="Minx P."/>
            <person name="Pepin K.H."/>
            <person name="Johnson M."/>
            <person name="Thiruvilangam P."/>
            <person name="Bhonagiri V."/>
            <person name="Nash W.E."/>
            <person name="Mardis E.R."/>
            <person name="Wilson R.K."/>
        </authorList>
    </citation>
    <scope>NUCLEOTIDE SEQUENCE [LARGE SCALE GENOMIC DNA]</scope>
    <source>
        <strain evidence="1 2">M21/2</strain>
    </source>
</reference>
<dbReference type="EMBL" id="ABED02000022">
    <property type="protein sequence ID" value="EDP22217.1"/>
    <property type="molecule type" value="Genomic_DNA"/>
</dbReference>
<sequence>MLLCKARRIRLCRSALLLVYQSSILCRKCQGTFL</sequence>
<gene>
    <name evidence="1" type="ORF">FAEPRAM212_01026</name>
</gene>
<evidence type="ECO:0000313" key="1">
    <source>
        <dbReference type="EMBL" id="EDP22217.1"/>
    </source>
</evidence>
<evidence type="ECO:0000313" key="2">
    <source>
        <dbReference type="Proteomes" id="UP000005945"/>
    </source>
</evidence>
<proteinExistence type="predicted"/>
<organism evidence="1 2">
    <name type="scientific">Faecalibacterium prausnitzii M21/2</name>
    <dbReference type="NCBI Taxonomy" id="411485"/>
    <lineage>
        <taxon>Bacteria</taxon>
        <taxon>Bacillati</taxon>
        <taxon>Bacillota</taxon>
        <taxon>Clostridia</taxon>
        <taxon>Eubacteriales</taxon>
        <taxon>Oscillospiraceae</taxon>
        <taxon>Faecalibacterium</taxon>
    </lineage>
</organism>
<dbReference type="Proteomes" id="UP000005945">
    <property type="component" value="Unassembled WGS sequence"/>
</dbReference>
<dbReference type="AlphaFoldDB" id="A8S9D7"/>
<reference evidence="1 2" key="1">
    <citation type="submission" date="2007-09" db="EMBL/GenBank/DDBJ databases">
        <title>Draft genome sequence of Faecalibacterium prausnitzii M21/2.</title>
        <authorList>
            <person name="Sudarsanam P."/>
            <person name="Ley R."/>
            <person name="Guruge J."/>
            <person name="Turnbaugh P.J."/>
            <person name="Mahowald M."/>
            <person name="Liep D."/>
            <person name="Gordon J."/>
        </authorList>
    </citation>
    <scope>NUCLEOTIDE SEQUENCE [LARGE SCALE GENOMIC DNA]</scope>
    <source>
        <strain evidence="1 2">M21/2</strain>
    </source>
</reference>
<name>A8S9D7_9FIRM</name>
<comment type="caution">
    <text evidence="1">The sequence shown here is derived from an EMBL/GenBank/DDBJ whole genome shotgun (WGS) entry which is preliminary data.</text>
</comment>
<dbReference type="HOGENOM" id="CLU_3373849_0_0_9"/>
<protein>
    <submittedName>
        <fullName evidence="1">Uncharacterized protein</fullName>
    </submittedName>
</protein>
<accession>A8S9D7</accession>